<feature type="binding site" description="axial binding residue" evidence="12">
    <location>
        <position position="697"/>
    </location>
    <ligand>
        <name>heme c</name>
        <dbReference type="ChEBI" id="CHEBI:61717"/>
    </ligand>
    <ligandPart>
        <name>Fe</name>
        <dbReference type="ChEBI" id="CHEBI:18248"/>
    </ligandPart>
</feature>
<dbReference type="SUPFAM" id="SSF46626">
    <property type="entry name" value="Cytochrome c"/>
    <property type="match status" value="1"/>
</dbReference>
<dbReference type="PROSITE" id="PS51007">
    <property type="entry name" value="CYTC"/>
    <property type="match status" value="1"/>
</dbReference>
<feature type="binding site" description="covalent" evidence="11">
    <location>
        <position position="657"/>
    </location>
    <ligand>
        <name>heme c</name>
        <dbReference type="ChEBI" id="CHEBI:61717"/>
    </ligand>
</feature>
<dbReference type="Gene3D" id="2.140.10.10">
    <property type="entry name" value="Quinoprotein alcohol dehydrogenase-like superfamily"/>
    <property type="match status" value="1"/>
</dbReference>
<dbReference type="AlphaFoldDB" id="Q135A3"/>
<dbReference type="InterPro" id="IPR001479">
    <property type="entry name" value="Quinoprotein_DH_CS"/>
</dbReference>
<dbReference type="InterPro" id="IPR011047">
    <property type="entry name" value="Quinoprotein_ADH-like_sf"/>
</dbReference>
<feature type="binding site" evidence="11">
    <location>
        <position position="172"/>
    </location>
    <ligand>
        <name>pyrroloquinoline quinone</name>
        <dbReference type="ChEBI" id="CHEBI:58442"/>
    </ligand>
</feature>
<dbReference type="NCBIfam" id="TIGR03075">
    <property type="entry name" value="PQQ_enz_alc_DH"/>
    <property type="match status" value="1"/>
</dbReference>
<feature type="binding site" evidence="11">
    <location>
        <position position="293"/>
    </location>
    <ligand>
        <name>pyrroloquinoline quinone</name>
        <dbReference type="ChEBI" id="CHEBI:58442"/>
    </ligand>
</feature>
<evidence type="ECO:0000256" key="1">
    <source>
        <dbReference type="ARBA" id="ARBA00008156"/>
    </source>
</evidence>
<feature type="binding site" evidence="11">
    <location>
        <position position="385"/>
    </location>
    <ligand>
        <name>pyrroloquinoline quinone</name>
        <dbReference type="ChEBI" id="CHEBI:58442"/>
    </ligand>
</feature>
<evidence type="ECO:0000256" key="4">
    <source>
        <dbReference type="ARBA" id="ARBA00022729"/>
    </source>
</evidence>
<dbReference type="eggNOG" id="COG2010">
    <property type="taxonomic scope" value="Bacteria"/>
</dbReference>
<dbReference type="InterPro" id="IPR009056">
    <property type="entry name" value="Cyt_c-like_dom"/>
</dbReference>
<dbReference type="STRING" id="316057.RPD_3110"/>
<dbReference type="GO" id="GO:0009055">
    <property type="term" value="F:electron transfer activity"/>
    <property type="evidence" value="ECO:0007669"/>
    <property type="project" value="InterPro"/>
</dbReference>
<dbReference type="InterPro" id="IPR036909">
    <property type="entry name" value="Cyt_c-like_dom_sf"/>
</dbReference>
<evidence type="ECO:0000256" key="11">
    <source>
        <dbReference type="PIRSR" id="PIRSR617512-2"/>
    </source>
</evidence>
<keyword evidence="7" id="KW-0560">Oxidoreductase</keyword>
<keyword evidence="3 12" id="KW-0479">Metal-binding</keyword>
<comment type="cofactor">
    <cofactor evidence="11">
        <name>heme c</name>
        <dbReference type="ChEBI" id="CHEBI:61717"/>
    </cofactor>
    <text evidence="11">Binds 1 heme c group per subunit.</text>
</comment>
<keyword evidence="2 11" id="KW-0349">Heme</keyword>
<protein>
    <submittedName>
        <fullName evidence="15">Pyrrolo-quinoline quinone</fullName>
    </submittedName>
</protein>
<dbReference type="GO" id="GO:0016614">
    <property type="term" value="F:oxidoreductase activity, acting on CH-OH group of donors"/>
    <property type="evidence" value="ECO:0007669"/>
    <property type="project" value="InterPro"/>
</dbReference>
<dbReference type="GO" id="GO:0005509">
    <property type="term" value="F:calcium ion binding"/>
    <property type="evidence" value="ECO:0007669"/>
    <property type="project" value="InterPro"/>
</dbReference>
<dbReference type="GO" id="GO:0020037">
    <property type="term" value="F:heme binding"/>
    <property type="evidence" value="ECO:0007669"/>
    <property type="project" value="InterPro"/>
</dbReference>
<evidence type="ECO:0000259" key="14">
    <source>
        <dbReference type="PROSITE" id="PS51007"/>
    </source>
</evidence>
<reference evidence="15 16" key="1">
    <citation type="submission" date="2006-03" db="EMBL/GenBank/DDBJ databases">
        <title>Complete sequence of Rhodopseudomonas palustris BisB5.</title>
        <authorList>
            <consortium name="US DOE Joint Genome Institute"/>
            <person name="Copeland A."/>
            <person name="Lucas S."/>
            <person name="Lapidus A."/>
            <person name="Barry K."/>
            <person name="Detter J.C."/>
            <person name="Glavina del Rio T."/>
            <person name="Hammon N."/>
            <person name="Israni S."/>
            <person name="Dalin E."/>
            <person name="Tice H."/>
            <person name="Pitluck S."/>
            <person name="Chain P."/>
            <person name="Malfatti S."/>
            <person name="Shin M."/>
            <person name="Vergez L."/>
            <person name="Schmutz J."/>
            <person name="Larimer F."/>
            <person name="Land M."/>
            <person name="Hauser L."/>
            <person name="Pelletier D.A."/>
            <person name="Kyrpides N."/>
            <person name="Lykidis A."/>
            <person name="Oda Y."/>
            <person name="Harwood C.S."/>
            <person name="Richardson P."/>
        </authorList>
    </citation>
    <scope>NUCLEOTIDE SEQUENCE [LARGE SCALE GENOMIC DNA]</scope>
    <source>
        <strain evidence="15 16">BisB5</strain>
    </source>
</reference>
<gene>
    <name evidence="15" type="ordered locus">RPD_3110</name>
</gene>
<dbReference type="InterPro" id="IPR017512">
    <property type="entry name" value="PQQ_MeOH/EtOH_DH"/>
</dbReference>
<keyword evidence="9 13" id="KW-1015">Disulfide bond</keyword>
<feature type="binding site" evidence="11">
    <location>
        <position position="217"/>
    </location>
    <ligand>
        <name>pyrroloquinoline quinone</name>
        <dbReference type="ChEBI" id="CHEBI:58442"/>
    </ligand>
</feature>
<evidence type="ECO:0000256" key="8">
    <source>
        <dbReference type="ARBA" id="ARBA00023004"/>
    </source>
</evidence>
<dbReference type="SUPFAM" id="SSF50998">
    <property type="entry name" value="Quinoprotein alcohol dehydrogenase-like"/>
    <property type="match status" value="1"/>
</dbReference>
<feature type="binding site" evidence="12">
    <location>
        <position position="235"/>
    </location>
    <ligand>
        <name>Ca(2+)</name>
        <dbReference type="ChEBI" id="CHEBI:29108"/>
    </ligand>
</feature>
<evidence type="ECO:0000256" key="7">
    <source>
        <dbReference type="ARBA" id="ARBA00023002"/>
    </source>
</evidence>
<comment type="cofactor">
    <cofactor evidence="11">
        <name>pyrroloquinoline quinone</name>
        <dbReference type="ChEBI" id="CHEBI:58442"/>
    </cofactor>
    <text evidence="11">Binds 1 PQQ group per subunit.</text>
</comment>
<feature type="binding site" evidence="11">
    <location>
        <begin position="444"/>
        <end position="445"/>
    </location>
    <ligand>
        <name>pyrroloquinoline quinone</name>
        <dbReference type="ChEBI" id="CHEBI:58442"/>
    </ligand>
</feature>
<dbReference type="KEGG" id="rpd:RPD_3110"/>
<feature type="binding site" evidence="11">
    <location>
        <position position="594"/>
    </location>
    <ligand>
        <name>pyrroloquinoline quinone</name>
        <dbReference type="ChEBI" id="CHEBI:58442"/>
    </ligand>
</feature>
<evidence type="ECO:0000256" key="12">
    <source>
        <dbReference type="PIRSR" id="PIRSR617512-3"/>
    </source>
</evidence>
<dbReference type="GO" id="GO:0016020">
    <property type="term" value="C:membrane"/>
    <property type="evidence" value="ECO:0007669"/>
    <property type="project" value="InterPro"/>
</dbReference>
<keyword evidence="5 12" id="KW-0106">Calcium</keyword>
<evidence type="ECO:0000256" key="10">
    <source>
        <dbReference type="PIRSR" id="PIRSR617512-1"/>
    </source>
</evidence>
<comment type="similarity">
    <text evidence="1">Belongs to the bacterial PQQ dehydrogenase family.</text>
</comment>
<feature type="binding site" evidence="12">
    <location>
        <position position="313"/>
    </location>
    <ligand>
        <name>Ca(2+)</name>
        <dbReference type="ChEBI" id="CHEBI:29108"/>
    </ligand>
</feature>
<dbReference type="InterPro" id="IPR018391">
    <property type="entry name" value="PQQ_b-propeller_rpt"/>
</dbReference>
<proteinExistence type="inferred from homology"/>
<evidence type="ECO:0000256" key="13">
    <source>
        <dbReference type="PIRSR" id="PIRSR617512-4"/>
    </source>
</evidence>
<dbReference type="PANTHER" id="PTHR32303">
    <property type="entry name" value="QUINOPROTEIN ALCOHOL DEHYDROGENASE (CYTOCHROME C)"/>
    <property type="match status" value="1"/>
</dbReference>
<feature type="binding site" evidence="11">
    <location>
        <begin position="233"/>
        <end position="234"/>
    </location>
    <ligand>
        <name>pyrroloquinoline quinone</name>
        <dbReference type="ChEBI" id="CHEBI:58442"/>
    </ligand>
</feature>
<evidence type="ECO:0000256" key="3">
    <source>
        <dbReference type="ARBA" id="ARBA00022723"/>
    </source>
</evidence>
<dbReference type="Gene3D" id="1.10.760.10">
    <property type="entry name" value="Cytochrome c-like domain"/>
    <property type="match status" value="1"/>
</dbReference>
<keyword evidence="8 12" id="KW-0408">Iron</keyword>
<keyword evidence="4" id="KW-0732">Signal</keyword>
<dbReference type="PROSITE" id="PS00364">
    <property type="entry name" value="BACTERIAL_PQQ_2"/>
    <property type="match status" value="1"/>
</dbReference>
<keyword evidence="6 11" id="KW-0634">PQQ</keyword>
<evidence type="ECO:0000256" key="9">
    <source>
        <dbReference type="ARBA" id="ARBA00023157"/>
    </source>
</evidence>
<accession>Q135A3</accession>
<dbReference type="SMART" id="SM00564">
    <property type="entry name" value="PQQ"/>
    <property type="match status" value="5"/>
</dbReference>
<dbReference type="Pfam" id="PF13442">
    <property type="entry name" value="Cytochrome_CBB3"/>
    <property type="match status" value="1"/>
</dbReference>
<dbReference type="EMBL" id="CP000283">
    <property type="protein sequence ID" value="ABE40336.1"/>
    <property type="molecule type" value="Genomic_DNA"/>
</dbReference>
<feature type="binding site" evidence="11">
    <location>
        <position position="120"/>
    </location>
    <ligand>
        <name>pyrroloquinoline quinone</name>
        <dbReference type="ChEBI" id="CHEBI:58442"/>
    </ligand>
</feature>
<sequence length="726" mass="78150" precursor="true">MKQPAEPVWFAHRFLRDSKQKRSASRDLSAGVAAAVVAVLLHGSAVAQGAKGSAEHIRAVTGAIDSAAIVANAKTTNDWPSYGLDYAETRFSKLDQINADNVKSLGLQWSYSLGSDRGVEATPVVVDGIMYVTASWSVVHAVDTRTGKKLWTYDPGVDRSKGYRGCCDVVNRGVALYKGKVFVGAYDGRLVALDAATGAKVWEKDTLIDHEHSYTITGAPRVFNGKVVIGNGGAEYGVRGYVTAYDAETGNQAWRWFTVPGDPSKPFEDASMEAAAKTWDPAGKWWINGGGGTAWDTITFDPDLNMVYIGTGNGSPWNRSLRSPAGGDNLYLGSIVALNADTGKYVWHYQETPGDNWDYTSTQPMILADLTIDGQPRKVVLHAPKNGFFFVIDRTNGKFISAKNFVDVNWATGYDAGGRPIEAPEARSPDKSFDSIPGPYGAHNWHPMSFNPQTGLVYLPAQGVPINLTGEKALTQNKMEPFKFGSTTGWNVGFALNATPPKNLPFGRLLAWDPVQQKEVWRAEYVAPWNGGTLTTAGNLVFQGTADGRFVAYNAKTGEKLWQSPLGTGAVAAPATYMVDGVQYVSIAVGWGGVFGISQRATETEAPGTVYTFAVGGKAPMPEFAKYQMGNLLTGIEYDPKDVLEGTAIYVAACATCHGVPGVDRGGNVKNLGYSTTEKIGHLKDIVFKGPFRDKGMPDFTGKLTEADVVKIQAFIQGTADAIRPK</sequence>
<evidence type="ECO:0000313" key="16">
    <source>
        <dbReference type="Proteomes" id="UP000001818"/>
    </source>
</evidence>
<dbReference type="BioCyc" id="RPAL316057:RPD_RS15620-MONOMER"/>
<organism evidence="15 16">
    <name type="scientific">Rhodopseudomonas palustris (strain BisB5)</name>
    <dbReference type="NCBI Taxonomy" id="316057"/>
    <lineage>
        <taxon>Bacteria</taxon>
        <taxon>Pseudomonadati</taxon>
        <taxon>Pseudomonadota</taxon>
        <taxon>Alphaproteobacteria</taxon>
        <taxon>Hyphomicrobiales</taxon>
        <taxon>Nitrobacteraceae</taxon>
        <taxon>Rhodopseudomonas</taxon>
    </lineage>
</organism>
<dbReference type="InterPro" id="IPR002372">
    <property type="entry name" value="PQQ_rpt_dom"/>
</dbReference>
<dbReference type="HOGENOM" id="CLU_018478_0_1_5"/>
<evidence type="ECO:0000256" key="2">
    <source>
        <dbReference type="ARBA" id="ARBA00022617"/>
    </source>
</evidence>
<comment type="cofactor">
    <cofactor evidence="12">
        <name>Ca(2+)</name>
        <dbReference type="ChEBI" id="CHEBI:29108"/>
    </cofactor>
    <text evidence="12">Binds 1 Ca(2+) ion per subunit.</text>
</comment>
<dbReference type="GO" id="GO:0030288">
    <property type="term" value="C:outer membrane-bounded periplasmic space"/>
    <property type="evidence" value="ECO:0007669"/>
    <property type="project" value="InterPro"/>
</dbReference>
<feature type="disulfide bond" evidence="13">
    <location>
        <begin position="166"/>
        <end position="167"/>
    </location>
</feature>
<dbReference type="eggNOG" id="COG4993">
    <property type="taxonomic scope" value="Bacteria"/>
</dbReference>
<evidence type="ECO:0000313" key="15">
    <source>
        <dbReference type="EMBL" id="ABE40336.1"/>
    </source>
</evidence>
<feature type="binding site" evidence="12">
    <location>
        <position position="358"/>
    </location>
    <ligand>
        <name>Ca(2+)</name>
        <dbReference type="ChEBI" id="CHEBI:29108"/>
    </ligand>
</feature>
<dbReference type="Pfam" id="PF01011">
    <property type="entry name" value="PQQ"/>
    <property type="match status" value="2"/>
</dbReference>
<name>Q135A3_RHOPS</name>
<evidence type="ECO:0000256" key="5">
    <source>
        <dbReference type="ARBA" id="ARBA00022837"/>
    </source>
</evidence>
<feature type="binding site" description="axial binding residue" evidence="12">
    <location>
        <position position="658"/>
    </location>
    <ligand>
        <name>heme c</name>
        <dbReference type="ChEBI" id="CHEBI:61717"/>
    </ligand>
    <ligandPart>
        <name>Fe</name>
        <dbReference type="ChEBI" id="CHEBI:18248"/>
    </ligandPart>
</feature>
<feature type="active site" description="Proton acceptor" evidence="10">
    <location>
        <position position="358"/>
    </location>
</feature>
<dbReference type="Proteomes" id="UP000001818">
    <property type="component" value="Chromosome"/>
</dbReference>
<feature type="domain" description="Cytochrome c" evidence="14">
    <location>
        <begin position="641"/>
        <end position="720"/>
    </location>
</feature>
<dbReference type="CDD" id="cd10279">
    <property type="entry name" value="PQQ_ADH_II"/>
    <property type="match status" value="1"/>
</dbReference>
<feature type="binding site" description="covalent" evidence="11">
    <location>
        <position position="654"/>
    </location>
    <ligand>
        <name>heme c</name>
        <dbReference type="ChEBI" id="CHEBI:61717"/>
    </ligand>
</feature>
<evidence type="ECO:0000256" key="6">
    <source>
        <dbReference type="ARBA" id="ARBA00022891"/>
    </source>
</evidence>